<dbReference type="Proteomes" id="UP001295684">
    <property type="component" value="Unassembled WGS sequence"/>
</dbReference>
<comment type="caution">
    <text evidence="2">The sequence shown here is derived from an EMBL/GenBank/DDBJ whole genome shotgun (WGS) entry which is preliminary data.</text>
</comment>
<feature type="compositionally biased region" description="Basic residues" evidence="1">
    <location>
        <begin position="34"/>
        <end position="44"/>
    </location>
</feature>
<feature type="compositionally biased region" description="Polar residues" evidence="1">
    <location>
        <begin position="628"/>
        <end position="640"/>
    </location>
</feature>
<dbReference type="AlphaFoldDB" id="A0AAD2D8U4"/>
<feature type="region of interest" description="Disordered" evidence="1">
    <location>
        <begin position="618"/>
        <end position="641"/>
    </location>
</feature>
<keyword evidence="3" id="KW-1185">Reference proteome</keyword>
<protein>
    <submittedName>
        <fullName evidence="2">Uncharacterized protein</fullName>
    </submittedName>
</protein>
<name>A0AAD2D8U4_EUPCR</name>
<sequence>MFRSPHSQNRKANQKLLKNARIELPKSSGTTHLPKTKNHPKTPARAKDGSPDSKKRKKGHIGIALPLDPSFPCTCSACTEQAKHKKPSENKKNLDLEHGAFGSMPCEEELDFRKYETLVKVKRLPGDTEATPGNQPATEYRKKFNLLWLMERLIPINDKIRGCRVNFPETVFFHKGKPKIMIKTDKEGSLICAGKSFRKISLHQIKTTFSSIILKRKLKLNTSIGLAKKKFQNINNSMSESSIFYIDTAILCLKGNKIKILNNKDFITIFSLRENEPYWNSVKFVQSNVKSKIGIGKKIPFLFLFDMEMDNSENENPNEAQLQPKEVLKHTKNIPLKEYEEINYIDSQVEDISQLQGKQLCYQYCLRIGYYLQKVHGIEILMMTTEFTIDDDGVLWLTDARDISVRFRRNPNSSVQLHQLSTISKTTGGKPFYARKFEGDKIDFSGDTLDENDEITIKMNYALCHHYHELKSKLGLDGKHEETQLLHESSSSNIYPDIVLRHMEEERLRKIRRENQFKIKTRDELSVERKQIKTASSIPKGYNTHLASQELRMLKNHLSASDSYSLVDPDDVRFVRKNLSSIAHKNRNNISNIYEPPLKHSFLKDYYQENFARKKYKARGGSCEEPDFTTNQPKPRSSKSLAFRRANRNAPGPTYEHNTFNIDWTNKGFMPSVKDFKKKIMRRISYLKQITDQDQIKNLD</sequence>
<proteinExistence type="predicted"/>
<evidence type="ECO:0000256" key="1">
    <source>
        <dbReference type="SAM" id="MobiDB-lite"/>
    </source>
</evidence>
<evidence type="ECO:0000313" key="3">
    <source>
        <dbReference type="Proteomes" id="UP001295684"/>
    </source>
</evidence>
<dbReference type="EMBL" id="CAMPGE010028047">
    <property type="protein sequence ID" value="CAI2385609.1"/>
    <property type="molecule type" value="Genomic_DNA"/>
</dbReference>
<feature type="region of interest" description="Disordered" evidence="1">
    <location>
        <begin position="1"/>
        <end position="59"/>
    </location>
</feature>
<reference evidence="2" key="1">
    <citation type="submission" date="2023-07" db="EMBL/GenBank/DDBJ databases">
        <authorList>
            <consortium name="AG Swart"/>
            <person name="Singh M."/>
            <person name="Singh A."/>
            <person name="Seah K."/>
            <person name="Emmerich C."/>
        </authorList>
    </citation>
    <scope>NUCLEOTIDE SEQUENCE</scope>
    <source>
        <strain evidence="2">DP1</strain>
    </source>
</reference>
<gene>
    <name evidence="2" type="ORF">ECRASSUSDP1_LOCUS27187</name>
</gene>
<evidence type="ECO:0000313" key="2">
    <source>
        <dbReference type="EMBL" id="CAI2385609.1"/>
    </source>
</evidence>
<accession>A0AAD2D8U4</accession>
<organism evidence="2 3">
    <name type="scientific">Euplotes crassus</name>
    <dbReference type="NCBI Taxonomy" id="5936"/>
    <lineage>
        <taxon>Eukaryota</taxon>
        <taxon>Sar</taxon>
        <taxon>Alveolata</taxon>
        <taxon>Ciliophora</taxon>
        <taxon>Intramacronucleata</taxon>
        <taxon>Spirotrichea</taxon>
        <taxon>Hypotrichia</taxon>
        <taxon>Euplotida</taxon>
        <taxon>Euplotidae</taxon>
        <taxon>Moneuplotes</taxon>
    </lineage>
</organism>